<dbReference type="AlphaFoldDB" id="A0A0C9UVN9"/>
<sequence length="351" mass="39426">MVDTYNVYNSFGFNAQDGSARADRTQSILSVSALRSTYNASPDITSTGRQQCLFDLLEYIRVPILSVSLDVQTLAELPPAILTKLRGARHISIRHQETTIYPSQWKHLTNILETVNGHFQIQRFELALCPYLENSPALMHFPLHQLTSFKGTFNLLCDIIPFASNLVAVELPDMPDDDDDRYLKLLKYNPMTLVSYLGLPFGYGLERVQNAGKLWPSIEDLSIPGYLSPVDGEVADITSRSTLRQITAFDLHATPRPLNSSLRCIEFPDSSIAYWNSLDGSWEFNIHSPLLSDTPISPEDVTAATKIIKDCWATWYLGLPKPTLRKRTRLAIQGLFGKGKSRKQSSIFADL</sequence>
<reference evidence="1 2" key="1">
    <citation type="submission" date="2014-06" db="EMBL/GenBank/DDBJ databases">
        <title>Evolutionary Origins and Diversification of the Mycorrhizal Mutualists.</title>
        <authorList>
            <consortium name="DOE Joint Genome Institute"/>
            <consortium name="Mycorrhizal Genomics Consortium"/>
            <person name="Kohler A."/>
            <person name="Kuo A."/>
            <person name="Nagy L.G."/>
            <person name="Floudas D."/>
            <person name="Copeland A."/>
            <person name="Barry K.W."/>
            <person name="Cichocki N."/>
            <person name="Veneault-Fourrey C."/>
            <person name="LaButti K."/>
            <person name="Lindquist E.A."/>
            <person name="Lipzen A."/>
            <person name="Lundell T."/>
            <person name="Morin E."/>
            <person name="Murat C."/>
            <person name="Riley R."/>
            <person name="Ohm R."/>
            <person name="Sun H."/>
            <person name="Tunlid A."/>
            <person name="Henrissat B."/>
            <person name="Grigoriev I.V."/>
            <person name="Hibbett D.S."/>
            <person name="Martin F."/>
        </authorList>
    </citation>
    <scope>NUCLEOTIDE SEQUENCE [LARGE SCALE GENOMIC DNA]</scope>
    <source>
        <strain evidence="1 2">SS14</strain>
    </source>
</reference>
<dbReference type="HOGENOM" id="CLU_897634_0_0_1"/>
<accession>A0A0C9UVN9</accession>
<keyword evidence="2" id="KW-1185">Reference proteome</keyword>
<organism evidence="1 2">
    <name type="scientific">Sphaerobolus stellatus (strain SS14)</name>
    <dbReference type="NCBI Taxonomy" id="990650"/>
    <lineage>
        <taxon>Eukaryota</taxon>
        <taxon>Fungi</taxon>
        <taxon>Dikarya</taxon>
        <taxon>Basidiomycota</taxon>
        <taxon>Agaricomycotina</taxon>
        <taxon>Agaricomycetes</taxon>
        <taxon>Phallomycetidae</taxon>
        <taxon>Geastrales</taxon>
        <taxon>Sphaerobolaceae</taxon>
        <taxon>Sphaerobolus</taxon>
    </lineage>
</organism>
<proteinExistence type="predicted"/>
<dbReference type="Proteomes" id="UP000054279">
    <property type="component" value="Unassembled WGS sequence"/>
</dbReference>
<name>A0A0C9UVN9_SPHS4</name>
<gene>
    <name evidence="1" type="ORF">M422DRAFT_264737</name>
</gene>
<evidence type="ECO:0000313" key="2">
    <source>
        <dbReference type="Proteomes" id="UP000054279"/>
    </source>
</evidence>
<evidence type="ECO:0000313" key="1">
    <source>
        <dbReference type="EMBL" id="KIJ33342.1"/>
    </source>
</evidence>
<dbReference type="EMBL" id="KN837214">
    <property type="protein sequence ID" value="KIJ33342.1"/>
    <property type="molecule type" value="Genomic_DNA"/>
</dbReference>
<protein>
    <submittedName>
        <fullName evidence="1">Uncharacterized protein</fullName>
    </submittedName>
</protein>